<feature type="domain" description="N-acetyltransferase" evidence="1">
    <location>
        <begin position="3"/>
        <end position="148"/>
    </location>
</feature>
<keyword evidence="2" id="KW-0012">Acyltransferase</keyword>
<dbReference type="PROSITE" id="PS51186">
    <property type="entry name" value="GNAT"/>
    <property type="match status" value="1"/>
</dbReference>
<dbReference type="SUPFAM" id="SSF55729">
    <property type="entry name" value="Acyl-CoA N-acyltransferases (Nat)"/>
    <property type="match status" value="1"/>
</dbReference>
<dbReference type="InterPro" id="IPR016181">
    <property type="entry name" value="Acyl_CoA_acyltransferase"/>
</dbReference>
<dbReference type="Pfam" id="PF00583">
    <property type="entry name" value="Acetyltransf_1"/>
    <property type="match status" value="1"/>
</dbReference>
<dbReference type="AlphaFoldDB" id="A1ZN12"/>
<dbReference type="RefSeq" id="WP_002698353.1">
    <property type="nucleotide sequence ID" value="NZ_AAWS01000017.1"/>
</dbReference>
<keyword evidence="3" id="KW-1185">Reference proteome</keyword>
<proteinExistence type="predicted"/>
<protein>
    <submittedName>
        <fullName evidence="2">Gentamicin 3'-acetyltransferase (Gentamicinacetyltransferase I) (Aminoglycoside N(3')-acetyltransferase I)(AAC(3)-I)</fullName>
        <ecNumber evidence="2">2.3.1.60</ecNumber>
    </submittedName>
</protein>
<dbReference type="Proteomes" id="UP000004095">
    <property type="component" value="Unassembled WGS sequence"/>
</dbReference>
<evidence type="ECO:0000259" key="1">
    <source>
        <dbReference type="PROSITE" id="PS51186"/>
    </source>
</evidence>
<name>A1ZN12_MICM2</name>
<dbReference type="OrthoDB" id="9797178at2"/>
<evidence type="ECO:0000313" key="3">
    <source>
        <dbReference type="Proteomes" id="UP000004095"/>
    </source>
</evidence>
<keyword evidence="2" id="KW-0808">Transferase</keyword>
<dbReference type="GO" id="GO:0046353">
    <property type="term" value="F:aminoglycoside 3-N-acetyltransferase activity"/>
    <property type="evidence" value="ECO:0007669"/>
    <property type="project" value="UniProtKB-EC"/>
</dbReference>
<sequence>MHYTIKKLTRTDVALAKQLIEAWHTDDGATQVIYPREKYLNKLLTKKSFHAYVAIMGDQVVGGLTAYEMEMFDTEETEMFLFEIGVNKEARQQGIATALIEALKQTCYQQHIAIIFVGTSMDNEAAKKLYAKTGGSLEITPFYTYELK</sequence>
<dbReference type="EC" id="2.3.1.60" evidence="2"/>
<dbReference type="eggNOG" id="COG0456">
    <property type="taxonomic scope" value="Bacteria"/>
</dbReference>
<dbReference type="InterPro" id="IPR000182">
    <property type="entry name" value="GNAT_dom"/>
</dbReference>
<gene>
    <name evidence="2" type="ORF">M23134_03454</name>
</gene>
<reference evidence="2 3" key="1">
    <citation type="submission" date="2007-01" db="EMBL/GenBank/DDBJ databases">
        <authorList>
            <person name="Haygood M."/>
            <person name="Podell S."/>
            <person name="Anderson C."/>
            <person name="Hopkinson B."/>
            <person name="Roe K."/>
            <person name="Barbeau K."/>
            <person name="Gaasterland T."/>
            <person name="Ferriera S."/>
            <person name="Johnson J."/>
            <person name="Kravitz S."/>
            <person name="Beeson K."/>
            <person name="Sutton G."/>
            <person name="Rogers Y.-H."/>
            <person name="Friedman R."/>
            <person name="Frazier M."/>
            <person name="Venter J.C."/>
        </authorList>
    </citation>
    <scope>NUCLEOTIDE SEQUENCE [LARGE SCALE GENOMIC DNA]</scope>
    <source>
        <strain evidence="2 3">ATCC 23134</strain>
    </source>
</reference>
<comment type="caution">
    <text evidence="2">The sequence shown here is derived from an EMBL/GenBank/DDBJ whole genome shotgun (WGS) entry which is preliminary data.</text>
</comment>
<evidence type="ECO:0000313" key="2">
    <source>
        <dbReference type="EMBL" id="EAY28193.1"/>
    </source>
</evidence>
<dbReference type="EMBL" id="AAWS01000017">
    <property type="protein sequence ID" value="EAY28193.1"/>
    <property type="molecule type" value="Genomic_DNA"/>
</dbReference>
<dbReference type="Gene3D" id="3.40.630.30">
    <property type="match status" value="1"/>
</dbReference>
<accession>A1ZN12</accession>
<dbReference type="CDD" id="cd04301">
    <property type="entry name" value="NAT_SF"/>
    <property type="match status" value="1"/>
</dbReference>
<organism evidence="2 3">
    <name type="scientific">Microscilla marina ATCC 23134</name>
    <dbReference type="NCBI Taxonomy" id="313606"/>
    <lineage>
        <taxon>Bacteria</taxon>
        <taxon>Pseudomonadati</taxon>
        <taxon>Bacteroidota</taxon>
        <taxon>Cytophagia</taxon>
        <taxon>Cytophagales</taxon>
        <taxon>Microscillaceae</taxon>
        <taxon>Microscilla</taxon>
    </lineage>
</organism>